<feature type="chain" id="PRO_5028861499" evidence="1">
    <location>
        <begin position="23"/>
        <end position="80"/>
    </location>
</feature>
<protein>
    <submittedName>
        <fullName evidence="2">Putative secreted protein</fullName>
    </submittedName>
</protein>
<sequence length="80" mass="9693">MFKIKMLIKPQIFAFFSLYVLSTEEPKMKQNSKINYLRGDTIFSFLNSRLIPIYYTHTASILKKKKELLRKKSRKEQKFR</sequence>
<accession>A0A7G3AQ91</accession>
<proteinExistence type="predicted"/>
<name>A0A7G3AQ91_LUTLO</name>
<evidence type="ECO:0000313" key="2">
    <source>
        <dbReference type="EMBL" id="MBC1173436.1"/>
    </source>
</evidence>
<reference evidence="2" key="1">
    <citation type="journal article" date="2020" name="BMC">
        <title>Leishmania infection induces a limited differential gene expression in the sand fly midgut.</title>
        <authorList>
            <person name="Coutinho-Abreu I.V."/>
            <person name="Serafim T.D."/>
            <person name="Meneses C."/>
            <person name="Kamhawi S."/>
            <person name="Oliveira F."/>
            <person name="Valenzuela J.G."/>
        </authorList>
    </citation>
    <scope>NUCLEOTIDE SEQUENCE</scope>
    <source>
        <strain evidence="2">Jacobina</strain>
        <tissue evidence="2">Midgut</tissue>
    </source>
</reference>
<feature type="signal peptide" evidence="1">
    <location>
        <begin position="1"/>
        <end position="22"/>
    </location>
</feature>
<keyword evidence="1" id="KW-0732">Signal</keyword>
<dbReference type="EMBL" id="GITU01004733">
    <property type="protein sequence ID" value="MBC1173436.1"/>
    <property type="molecule type" value="Transcribed_RNA"/>
</dbReference>
<evidence type="ECO:0000256" key="1">
    <source>
        <dbReference type="SAM" id="SignalP"/>
    </source>
</evidence>
<organism evidence="2">
    <name type="scientific">Lutzomyia longipalpis</name>
    <name type="common">Sand fly</name>
    <dbReference type="NCBI Taxonomy" id="7200"/>
    <lineage>
        <taxon>Eukaryota</taxon>
        <taxon>Metazoa</taxon>
        <taxon>Ecdysozoa</taxon>
        <taxon>Arthropoda</taxon>
        <taxon>Hexapoda</taxon>
        <taxon>Insecta</taxon>
        <taxon>Pterygota</taxon>
        <taxon>Neoptera</taxon>
        <taxon>Endopterygota</taxon>
        <taxon>Diptera</taxon>
        <taxon>Nematocera</taxon>
        <taxon>Psychodoidea</taxon>
        <taxon>Psychodidae</taxon>
        <taxon>Lutzomyia</taxon>
        <taxon>Lutzomyia</taxon>
    </lineage>
</organism>
<dbReference type="AlphaFoldDB" id="A0A7G3AQ91"/>